<dbReference type="AlphaFoldDB" id="B0MKQ4"/>
<evidence type="ECO:0000313" key="2">
    <source>
        <dbReference type="Proteomes" id="UP000005326"/>
    </source>
</evidence>
<evidence type="ECO:0000313" key="1">
    <source>
        <dbReference type="EMBL" id="EDS01749.1"/>
    </source>
</evidence>
<reference evidence="1" key="2">
    <citation type="submission" date="2014-06" db="EMBL/GenBank/DDBJ databases">
        <title>Draft genome sequence of Eubacterium siraeum (DSM 15702).</title>
        <authorList>
            <person name="Sudarsanam P."/>
            <person name="Ley R."/>
            <person name="Guruge J."/>
            <person name="Turnbaugh P.J."/>
            <person name="Mahowald M."/>
            <person name="Liep D."/>
            <person name="Gordon J."/>
        </authorList>
    </citation>
    <scope>NUCLEOTIDE SEQUENCE</scope>
    <source>
        <strain evidence="1">DSM 15702</strain>
    </source>
</reference>
<accession>B0MKQ4</accession>
<reference evidence="1" key="1">
    <citation type="submission" date="2007-10" db="EMBL/GenBank/DDBJ databases">
        <authorList>
            <person name="Fulton L."/>
            <person name="Clifton S."/>
            <person name="Fulton B."/>
            <person name="Xu J."/>
            <person name="Minx P."/>
            <person name="Pepin K.H."/>
            <person name="Johnson M."/>
            <person name="Thiruvilangam P."/>
            <person name="Bhonagiri V."/>
            <person name="Nash W.E."/>
            <person name="Mardis E.R."/>
            <person name="Wilson R.K."/>
        </authorList>
    </citation>
    <scope>NUCLEOTIDE SEQUENCE [LARGE SCALE GENOMIC DNA]</scope>
    <source>
        <strain evidence="1">DSM 15702</strain>
    </source>
</reference>
<comment type="caution">
    <text evidence="1">The sequence shown here is derived from an EMBL/GenBank/DDBJ whole genome shotgun (WGS) entry which is preliminary data.</text>
</comment>
<protein>
    <submittedName>
        <fullName evidence="1">Uncharacterized protein</fullName>
    </submittedName>
</protein>
<name>B0MKQ4_9FIRM</name>
<sequence>MLSSINPVIATVRINIQAVTAYHRDRFILFIALCNPAVSLFSATLQQH</sequence>
<gene>
    <name evidence="1" type="ORF">EUBSIR_00401</name>
</gene>
<organism evidence="1 2">
    <name type="scientific">[Eubacterium] siraeum DSM 15702</name>
    <dbReference type="NCBI Taxonomy" id="428128"/>
    <lineage>
        <taxon>Bacteria</taxon>
        <taxon>Bacillati</taxon>
        <taxon>Bacillota</taxon>
        <taxon>Clostridia</taxon>
        <taxon>Eubacteriales</taxon>
        <taxon>Oscillospiraceae</taxon>
        <taxon>Oscillospiraceae incertae sedis</taxon>
    </lineage>
</organism>
<dbReference type="Proteomes" id="UP000005326">
    <property type="component" value="Unassembled WGS sequence"/>
</dbReference>
<proteinExistence type="predicted"/>
<dbReference type="EMBL" id="ABCA03000032">
    <property type="protein sequence ID" value="EDS01749.1"/>
    <property type="molecule type" value="Genomic_DNA"/>
</dbReference>
<keyword evidence="2" id="KW-1185">Reference proteome</keyword>